<dbReference type="OMA" id="HIESWDI"/>
<dbReference type="RefSeq" id="XP_005849887.1">
    <property type="nucleotide sequence ID" value="XM_005849825.1"/>
</dbReference>
<dbReference type="SUPFAM" id="SSF54427">
    <property type="entry name" value="NTF2-like"/>
    <property type="match status" value="1"/>
</dbReference>
<dbReference type="InterPro" id="IPR018790">
    <property type="entry name" value="DUF2358"/>
</dbReference>
<dbReference type="EMBL" id="GL433839">
    <property type="protein sequence ID" value="EFN57785.1"/>
    <property type="molecule type" value="Genomic_DNA"/>
</dbReference>
<dbReference type="STRING" id="554065.E1Z9I9"/>
<dbReference type="eggNOG" id="ENOG502QVX3">
    <property type="taxonomic scope" value="Eukaryota"/>
</dbReference>
<proteinExistence type="predicted"/>
<dbReference type="OrthoDB" id="348976at2759"/>
<dbReference type="Pfam" id="PF10184">
    <property type="entry name" value="DUF2358"/>
    <property type="match status" value="1"/>
</dbReference>
<protein>
    <submittedName>
        <fullName evidence="1">Uncharacterized protein</fullName>
    </submittedName>
</protein>
<dbReference type="InParanoid" id="E1Z9I9"/>
<dbReference type="GeneID" id="17356826"/>
<dbReference type="Proteomes" id="UP000008141">
    <property type="component" value="Unassembled WGS sequence"/>
</dbReference>
<evidence type="ECO:0000313" key="2">
    <source>
        <dbReference type="Proteomes" id="UP000008141"/>
    </source>
</evidence>
<organism evidence="2">
    <name type="scientific">Chlorella variabilis</name>
    <name type="common">Green alga</name>
    <dbReference type="NCBI Taxonomy" id="554065"/>
    <lineage>
        <taxon>Eukaryota</taxon>
        <taxon>Viridiplantae</taxon>
        <taxon>Chlorophyta</taxon>
        <taxon>core chlorophytes</taxon>
        <taxon>Trebouxiophyceae</taxon>
        <taxon>Chlorellales</taxon>
        <taxon>Chlorellaceae</taxon>
        <taxon>Chlorella clade</taxon>
        <taxon>Chlorella</taxon>
    </lineage>
</organism>
<dbReference type="KEGG" id="cvr:CHLNCDRAFT_143130"/>
<accession>E1Z9I9</accession>
<dbReference type="Gene3D" id="3.10.450.50">
    <property type="match status" value="1"/>
</dbReference>
<dbReference type="AlphaFoldDB" id="E1Z9I9"/>
<sequence length="257" mass="27172">MGAEAFGNVVGALKSSKKQGQLRQQEASKLDGPSLAEQQAGAALKREQALALIREDFIQNYFVTGQGALAAYDPDCLFADPFASFNGTARFKRNVSNLGGLLTDIDLTLTDWQEGEDELRTKWRFSATLSGLPWKPLLAAAGGTTFATGRVCKHIESWDIEPARVLRQLLKPSAKVPATQAEVLMSGVYDGDITGIWYAVSSKVVAVAGPASALLAMLHLARGEGAGWLEGGMYLAFLAAVVTELGKIIGNVTGGGG</sequence>
<name>E1Z9I9_CHLVA</name>
<reference evidence="1 2" key="1">
    <citation type="journal article" date="2010" name="Plant Cell">
        <title>The Chlorella variabilis NC64A genome reveals adaptation to photosymbiosis, coevolution with viruses, and cryptic sex.</title>
        <authorList>
            <person name="Blanc G."/>
            <person name="Duncan G."/>
            <person name="Agarkova I."/>
            <person name="Borodovsky M."/>
            <person name="Gurnon J."/>
            <person name="Kuo A."/>
            <person name="Lindquist E."/>
            <person name="Lucas S."/>
            <person name="Pangilinan J."/>
            <person name="Polle J."/>
            <person name="Salamov A."/>
            <person name="Terry A."/>
            <person name="Yamada T."/>
            <person name="Dunigan D.D."/>
            <person name="Grigoriev I.V."/>
            <person name="Claverie J.M."/>
            <person name="Van Etten J.L."/>
        </authorList>
    </citation>
    <scope>NUCLEOTIDE SEQUENCE [LARGE SCALE GENOMIC DNA]</scope>
    <source>
        <strain evidence="1 2">NC64A</strain>
    </source>
</reference>
<evidence type="ECO:0000313" key="1">
    <source>
        <dbReference type="EMBL" id="EFN57785.1"/>
    </source>
</evidence>
<dbReference type="PANTHER" id="PTHR34123">
    <property type="entry name" value="OS04G0578200 PROTEIN"/>
    <property type="match status" value="1"/>
</dbReference>
<keyword evidence="2" id="KW-1185">Reference proteome</keyword>
<dbReference type="InterPro" id="IPR032710">
    <property type="entry name" value="NTF2-like_dom_sf"/>
</dbReference>
<gene>
    <name evidence="1" type="ORF">CHLNCDRAFT_143130</name>
</gene>
<dbReference type="PANTHER" id="PTHR34123:SF1">
    <property type="entry name" value="OS04G0578200 PROTEIN"/>
    <property type="match status" value="1"/>
</dbReference>